<keyword evidence="1" id="KW-0560">Oxidoreductase</keyword>
<dbReference type="InterPro" id="IPR017476">
    <property type="entry name" value="UDP-Glc/GDP-Man"/>
</dbReference>
<dbReference type="FunFam" id="3.40.50.720:FF:000139">
    <property type="entry name" value="UDP-N-acetyl-D-mannosamine dehydrogenase"/>
    <property type="match status" value="1"/>
</dbReference>
<dbReference type="InterPro" id="IPR028359">
    <property type="entry name" value="UDP_ManNAc/GlcNAc_DH"/>
</dbReference>
<dbReference type="SUPFAM" id="SSF48179">
    <property type="entry name" value="6-phosphogluconate dehydrogenase C-terminal domain-like"/>
    <property type="match status" value="1"/>
</dbReference>
<sequence length="427" mass="47040">MKYDKVMMVGLGYIGLPTAAVMASKGLNVVGLDVNEGVCKTINEGRIHIVEPGLEKLVDGAVKATRLRATTVAESADVFVIAVPTPYEDDYSPDLSYIRCACEMIAPVLKKGDLVVLESTSPVTTTDKLSEWLSELRGDLRFPIEGQEDRAIDVNVAYCPERVLPGKVIEELVNNDRSIGGMTLACAKAAQVFYRTFVKGDCVVTTARTAEMVKLVENSSRDVNIAFANELSLLSERFGIDVREVISLANRHPRVNILQPGAGVGGHCLAVDPWFIVHSAPDLAKIIRTAREVNDSKPMWVAEQLEKKISAFLFAHPEKSVGTMRIAFFGMAFKPNIDDLRESPAIEVINLFRERHPDLTFEVVEPNISSLEKAKLRCDDENDREKLYKLTSLGGALSADVGVVLVAHDEFKNARELNLPQFLNVAW</sequence>
<dbReference type="NCBIfam" id="TIGR03026">
    <property type="entry name" value="NDP-sugDHase"/>
    <property type="match status" value="1"/>
</dbReference>
<dbReference type="PIRSF" id="PIRSF000124">
    <property type="entry name" value="UDPglc_GDPman_dh"/>
    <property type="match status" value="1"/>
</dbReference>
<accession>A0AAC9NU20</accession>
<evidence type="ECO:0000256" key="3">
    <source>
        <dbReference type="PIRNR" id="PIRNR000124"/>
    </source>
</evidence>
<name>A0AAC9NU20_9ALTE</name>
<reference evidence="5 6" key="1">
    <citation type="submission" date="2016-11" db="EMBL/GenBank/DDBJ databases">
        <title>Networking in microbes: conjugative elements and plasmids in the genus Alteromonas.</title>
        <authorList>
            <person name="Lopez-Perez M."/>
            <person name="Ramon-Marco N."/>
            <person name="Rodriguez-Valera F."/>
        </authorList>
    </citation>
    <scope>NUCLEOTIDE SEQUENCE [LARGE SCALE GENOMIC DNA]</scope>
    <source>
        <strain evidence="5 6">CP48</strain>
        <plasmid evidence="6">pamcp48-600</plasmid>
    </source>
</reference>
<protein>
    <submittedName>
        <fullName evidence="5">UDP-N-acetyl-D-mannosamine dehydrogenase</fullName>
    </submittedName>
</protein>
<geneLocation type="plasmid" evidence="6">
    <name>pamcp48-600</name>
</geneLocation>
<dbReference type="SUPFAM" id="SSF52413">
    <property type="entry name" value="UDP-glucose/GDP-mannose dehydrogenase C-terminal domain"/>
    <property type="match status" value="1"/>
</dbReference>
<dbReference type="Gene3D" id="3.40.50.720">
    <property type="entry name" value="NAD(P)-binding Rossmann-like Domain"/>
    <property type="match status" value="2"/>
</dbReference>
<organism evidence="5 6">
    <name type="scientific">Alteromonas mediterranea</name>
    <dbReference type="NCBI Taxonomy" id="314275"/>
    <lineage>
        <taxon>Bacteria</taxon>
        <taxon>Pseudomonadati</taxon>
        <taxon>Pseudomonadota</taxon>
        <taxon>Gammaproteobacteria</taxon>
        <taxon>Alteromonadales</taxon>
        <taxon>Alteromonadaceae</taxon>
        <taxon>Alteromonas/Salinimonas group</taxon>
        <taxon>Alteromonas</taxon>
    </lineage>
</organism>
<keyword evidence="5" id="KW-0614">Plasmid</keyword>
<dbReference type="Pfam" id="PF03721">
    <property type="entry name" value="UDPG_MGDP_dh_N"/>
    <property type="match status" value="1"/>
</dbReference>
<dbReference type="Pfam" id="PF00984">
    <property type="entry name" value="UDPG_MGDP_dh"/>
    <property type="match status" value="1"/>
</dbReference>
<gene>
    <name evidence="5" type="ORF">BM524_21025</name>
</gene>
<dbReference type="AlphaFoldDB" id="A0AAC9NU20"/>
<dbReference type="Proteomes" id="UP000182101">
    <property type="component" value="Plasmid pAMCP48-600"/>
</dbReference>
<dbReference type="InterPro" id="IPR014027">
    <property type="entry name" value="UDP-Glc/GDP-Man_DH_C"/>
</dbReference>
<dbReference type="InterPro" id="IPR001732">
    <property type="entry name" value="UDP-Glc/GDP-Man_DH_N"/>
</dbReference>
<dbReference type="NCBIfam" id="NF008286">
    <property type="entry name" value="PRK11064.1"/>
    <property type="match status" value="1"/>
</dbReference>
<dbReference type="PANTHER" id="PTHR43491">
    <property type="entry name" value="UDP-N-ACETYL-D-MANNOSAMINE DEHYDROGENASE"/>
    <property type="match status" value="1"/>
</dbReference>
<dbReference type="SUPFAM" id="SSF51735">
    <property type="entry name" value="NAD(P)-binding Rossmann-fold domains"/>
    <property type="match status" value="1"/>
</dbReference>
<evidence type="ECO:0000256" key="2">
    <source>
        <dbReference type="ARBA" id="ARBA00023027"/>
    </source>
</evidence>
<dbReference type="InterPro" id="IPR036220">
    <property type="entry name" value="UDP-Glc/GDP-Man_DH_C_sf"/>
</dbReference>
<dbReference type="Pfam" id="PF03720">
    <property type="entry name" value="UDPG_MGDP_dh_C"/>
    <property type="match status" value="1"/>
</dbReference>
<dbReference type="InterPro" id="IPR036291">
    <property type="entry name" value="NAD(P)-bd_dom_sf"/>
</dbReference>
<evidence type="ECO:0000313" key="6">
    <source>
        <dbReference type="Proteomes" id="UP000182101"/>
    </source>
</evidence>
<proteinExistence type="inferred from homology"/>
<evidence type="ECO:0000259" key="4">
    <source>
        <dbReference type="SMART" id="SM00984"/>
    </source>
</evidence>
<evidence type="ECO:0000256" key="1">
    <source>
        <dbReference type="ARBA" id="ARBA00023002"/>
    </source>
</evidence>
<comment type="similarity">
    <text evidence="3">Belongs to the UDP-glucose/GDP-mannose dehydrogenase family.</text>
</comment>
<keyword evidence="2" id="KW-0520">NAD</keyword>
<dbReference type="SMART" id="SM00984">
    <property type="entry name" value="UDPG_MGDP_dh_C"/>
    <property type="match status" value="1"/>
</dbReference>
<dbReference type="GO" id="GO:0051287">
    <property type="term" value="F:NAD binding"/>
    <property type="evidence" value="ECO:0007669"/>
    <property type="project" value="InterPro"/>
</dbReference>
<dbReference type="GO" id="GO:0016628">
    <property type="term" value="F:oxidoreductase activity, acting on the CH-CH group of donors, NAD or NADP as acceptor"/>
    <property type="evidence" value="ECO:0007669"/>
    <property type="project" value="InterPro"/>
</dbReference>
<dbReference type="PANTHER" id="PTHR43491:SF1">
    <property type="entry name" value="UDP-N-ACETYL-D-MANNOSAMINE DEHYDROGENASE"/>
    <property type="match status" value="1"/>
</dbReference>
<dbReference type="RefSeq" id="WP_071961000.1">
    <property type="nucleotide sequence ID" value="NZ_CP018025.1"/>
</dbReference>
<dbReference type="InterPro" id="IPR008927">
    <property type="entry name" value="6-PGluconate_DH-like_C_sf"/>
</dbReference>
<dbReference type="InterPro" id="IPR014026">
    <property type="entry name" value="UDP-Glc/GDP-Man_DH_dimer"/>
</dbReference>
<feature type="domain" description="UDP-glucose/GDP-mannose dehydrogenase C-terminal" evidence="4">
    <location>
        <begin position="327"/>
        <end position="425"/>
    </location>
</feature>
<evidence type="ECO:0000313" key="5">
    <source>
        <dbReference type="EMBL" id="APD92386.1"/>
    </source>
</evidence>
<dbReference type="PIRSF" id="PIRSF500136">
    <property type="entry name" value="UDP_ManNAc_DH"/>
    <property type="match status" value="1"/>
</dbReference>
<dbReference type="GO" id="GO:0016616">
    <property type="term" value="F:oxidoreductase activity, acting on the CH-OH group of donors, NAD or NADP as acceptor"/>
    <property type="evidence" value="ECO:0007669"/>
    <property type="project" value="InterPro"/>
</dbReference>
<dbReference type="EMBL" id="CP018025">
    <property type="protein sequence ID" value="APD92386.1"/>
    <property type="molecule type" value="Genomic_DNA"/>
</dbReference>
<dbReference type="GO" id="GO:0000271">
    <property type="term" value="P:polysaccharide biosynthetic process"/>
    <property type="evidence" value="ECO:0007669"/>
    <property type="project" value="InterPro"/>
</dbReference>